<feature type="repeat" description="Cell wall-binding" evidence="3">
    <location>
        <begin position="42"/>
        <end position="61"/>
    </location>
</feature>
<dbReference type="CDD" id="cd02696">
    <property type="entry name" value="MurNAc-LAA"/>
    <property type="match status" value="1"/>
</dbReference>
<keyword evidence="2" id="KW-0378">Hydrolase</keyword>
<dbReference type="PROSITE" id="PS51170">
    <property type="entry name" value="CW"/>
    <property type="match status" value="11"/>
</dbReference>
<feature type="repeat" description="Cell wall-binding" evidence="3">
    <location>
        <begin position="62"/>
        <end position="81"/>
    </location>
</feature>
<dbReference type="Pfam" id="PF19127">
    <property type="entry name" value="Choline_bind_3"/>
    <property type="match status" value="3"/>
</dbReference>
<dbReference type="SMART" id="SM00646">
    <property type="entry name" value="Ami_3"/>
    <property type="match status" value="1"/>
</dbReference>
<reference evidence="5 6" key="1">
    <citation type="submission" date="2016-11" db="EMBL/GenBank/DDBJ databases">
        <authorList>
            <person name="Jaros S."/>
            <person name="Januszkiewicz K."/>
            <person name="Wedrychowicz H."/>
        </authorList>
    </citation>
    <scope>NUCLEOTIDE SEQUENCE [LARGE SCALE GENOMIC DNA]</scope>
    <source>
        <strain evidence="5 6">DSM 17459</strain>
    </source>
</reference>
<accession>A0A1M5C196</accession>
<evidence type="ECO:0000259" key="4">
    <source>
        <dbReference type="SMART" id="SM00646"/>
    </source>
</evidence>
<organism evidence="5 6">
    <name type="scientific">Lactonifactor longoviformis DSM 17459</name>
    <dbReference type="NCBI Taxonomy" id="1122155"/>
    <lineage>
        <taxon>Bacteria</taxon>
        <taxon>Bacillati</taxon>
        <taxon>Bacillota</taxon>
        <taxon>Clostridia</taxon>
        <taxon>Eubacteriales</taxon>
        <taxon>Clostridiaceae</taxon>
        <taxon>Lactonifactor</taxon>
    </lineage>
</organism>
<evidence type="ECO:0000256" key="1">
    <source>
        <dbReference type="ARBA" id="ARBA00022737"/>
    </source>
</evidence>
<evidence type="ECO:0000256" key="2">
    <source>
        <dbReference type="ARBA" id="ARBA00022801"/>
    </source>
</evidence>
<dbReference type="SUPFAM" id="SSF53187">
    <property type="entry name" value="Zn-dependent exopeptidases"/>
    <property type="match status" value="1"/>
</dbReference>
<feature type="repeat" description="Cell wall-binding" evidence="3">
    <location>
        <begin position="202"/>
        <end position="221"/>
    </location>
</feature>
<dbReference type="SUPFAM" id="SSF69360">
    <property type="entry name" value="Cell wall binding repeat"/>
    <property type="match status" value="2"/>
</dbReference>
<feature type="repeat" description="Cell wall-binding" evidence="3">
    <location>
        <begin position="102"/>
        <end position="121"/>
    </location>
</feature>
<dbReference type="Proteomes" id="UP000184245">
    <property type="component" value="Unassembled WGS sequence"/>
</dbReference>
<dbReference type="EMBL" id="FQVI01000032">
    <property type="protein sequence ID" value="SHF48445.1"/>
    <property type="molecule type" value="Genomic_DNA"/>
</dbReference>
<gene>
    <name evidence="5" type="ORF">SAMN02745158_03921</name>
</gene>
<evidence type="ECO:0000313" key="5">
    <source>
        <dbReference type="EMBL" id="SHF48445.1"/>
    </source>
</evidence>
<proteinExistence type="predicted"/>
<dbReference type="GO" id="GO:0008745">
    <property type="term" value="F:N-acetylmuramoyl-L-alanine amidase activity"/>
    <property type="evidence" value="ECO:0007669"/>
    <property type="project" value="InterPro"/>
</dbReference>
<dbReference type="GO" id="GO:0030288">
    <property type="term" value="C:outer membrane-bounded periplasmic space"/>
    <property type="evidence" value="ECO:0007669"/>
    <property type="project" value="TreeGrafter"/>
</dbReference>
<feature type="repeat" description="Cell wall-binding" evidence="3">
    <location>
        <begin position="2"/>
        <end position="21"/>
    </location>
</feature>
<dbReference type="AlphaFoldDB" id="A0A1M5C196"/>
<feature type="repeat" description="Cell wall-binding" evidence="3">
    <location>
        <begin position="142"/>
        <end position="161"/>
    </location>
</feature>
<dbReference type="GO" id="GO:0009253">
    <property type="term" value="P:peptidoglycan catabolic process"/>
    <property type="evidence" value="ECO:0007669"/>
    <property type="project" value="InterPro"/>
</dbReference>
<evidence type="ECO:0000256" key="3">
    <source>
        <dbReference type="PROSITE-ProRule" id="PRU00591"/>
    </source>
</evidence>
<feature type="domain" description="MurNAc-LAA" evidence="4">
    <location>
        <begin position="328"/>
        <end position="447"/>
    </location>
</feature>
<feature type="repeat" description="Cell wall-binding" evidence="3">
    <location>
        <begin position="182"/>
        <end position="201"/>
    </location>
</feature>
<feature type="repeat" description="Cell wall-binding" evidence="3">
    <location>
        <begin position="162"/>
        <end position="181"/>
    </location>
</feature>
<name>A0A1M5C196_9CLOT</name>
<dbReference type="Gene3D" id="3.40.630.40">
    <property type="entry name" value="Zn-dependent exopeptidases"/>
    <property type="match status" value="1"/>
</dbReference>
<dbReference type="InterPro" id="IPR002508">
    <property type="entry name" value="MurNAc-LAA_cat"/>
</dbReference>
<dbReference type="Gene3D" id="2.10.270.10">
    <property type="entry name" value="Cholin Binding"/>
    <property type="match status" value="4"/>
</dbReference>
<dbReference type="STRING" id="1122155.SAMN02745158_03921"/>
<feature type="repeat" description="Cell wall-binding" evidence="3">
    <location>
        <begin position="82"/>
        <end position="101"/>
    </location>
</feature>
<dbReference type="Pfam" id="PF01473">
    <property type="entry name" value="Choline_bind_1"/>
    <property type="match status" value="3"/>
</dbReference>
<evidence type="ECO:0000313" key="6">
    <source>
        <dbReference type="Proteomes" id="UP000184245"/>
    </source>
</evidence>
<sequence>MATGWLQEGSIWYYLKDTGAMATGWQLDGSTWYYLKGNGSMATGWLQEGNTWYYLKGSGAMATGWLQKGSIWYYLKGNGAMATGWQLDGSTWYYLKGNGSMATGWLQEGNTWYYLKGSGAMATGWLQKGSIWYYLKGNGAMATGWQLDGSTWYYLKGNGSMATGWQLIGNTWYYLKGNGAMVTGWQLIGSTWYYLRDNGAMATGWIQLGNTWYYLKSSGSMASDEWIGNYYVDKSGAWIPNKARGKLIAIDAGHQLKGNSEKEPIGPGASVTKAKVTGGAKGTATGLYEYELNLQVSLKLRDELKARGYEVYMIRETNNVNISNAERAKMAARAGADILVRIHANSDSSSSANGALTIAPSKNNPYIKGLVNDSRRLSQNILDSFCAATGAKNRGILTSDEMSGINWSTVPVTIVEMGFMSNASEDRRMADAGYQKKMAKGIADGIDKYFN</sequence>
<feature type="repeat" description="Cell wall-binding" evidence="3">
    <location>
        <begin position="122"/>
        <end position="141"/>
    </location>
</feature>
<protein>
    <submittedName>
        <fullName evidence="5">N-acetylmuramoyl-L-alanine amidase</fullName>
    </submittedName>
</protein>
<dbReference type="PANTHER" id="PTHR30404:SF0">
    <property type="entry name" value="N-ACETYLMURAMOYL-L-ALANINE AMIDASE AMIC"/>
    <property type="match status" value="1"/>
</dbReference>
<dbReference type="PANTHER" id="PTHR30404">
    <property type="entry name" value="N-ACETYLMURAMOYL-L-ALANINE AMIDASE"/>
    <property type="match status" value="1"/>
</dbReference>
<feature type="repeat" description="Cell wall-binding" evidence="3">
    <location>
        <begin position="22"/>
        <end position="41"/>
    </location>
</feature>
<dbReference type="InterPro" id="IPR018337">
    <property type="entry name" value="Cell_wall/Cho-bd_repeat"/>
</dbReference>
<dbReference type="Pfam" id="PF01520">
    <property type="entry name" value="Amidase_3"/>
    <property type="match status" value="1"/>
</dbReference>
<keyword evidence="1" id="KW-0677">Repeat</keyword>
<keyword evidence="6" id="KW-1185">Reference proteome</keyword>
<dbReference type="InterPro" id="IPR050695">
    <property type="entry name" value="N-acetylmuramoyl_amidase_3"/>
</dbReference>